<evidence type="ECO:0000313" key="2">
    <source>
        <dbReference type="Proteomes" id="UP001172055"/>
    </source>
</evidence>
<name>A0ABT8N433_9BACL</name>
<keyword evidence="1" id="KW-0946">Virion</keyword>
<proteinExistence type="predicted"/>
<keyword evidence="1" id="KW-0167">Capsid protein</keyword>
<gene>
    <name evidence="1" type="ORF">QWY14_12585</name>
</gene>
<dbReference type="RefSeq" id="WP_300987518.1">
    <property type="nucleotide sequence ID" value="NZ_CP129236.1"/>
</dbReference>
<organism evidence="1 2">
    <name type="scientific">Planococcus shixiaomingii</name>
    <dbReference type="NCBI Taxonomy" id="3058393"/>
    <lineage>
        <taxon>Bacteria</taxon>
        <taxon>Bacillati</taxon>
        <taxon>Bacillota</taxon>
        <taxon>Bacilli</taxon>
        <taxon>Bacillales</taxon>
        <taxon>Caryophanaceae</taxon>
        <taxon>Planococcus</taxon>
    </lineage>
</organism>
<dbReference type="EMBL" id="JAUJWV010000002">
    <property type="protein sequence ID" value="MDN7242643.1"/>
    <property type="molecule type" value="Genomic_DNA"/>
</dbReference>
<evidence type="ECO:0000313" key="1">
    <source>
        <dbReference type="EMBL" id="MDN7242643.1"/>
    </source>
</evidence>
<keyword evidence="2" id="KW-1185">Reference proteome</keyword>
<accession>A0ABT8N433</accession>
<sequence>MAKELALHETLEVHEVLIFKTACLAKNKLFVDMVQDKKLKEIIEEDTELSTKAVKDLRKILADASKQSSGEEK</sequence>
<dbReference type="Proteomes" id="UP001172055">
    <property type="component" value="Unassembled WGS sequence"/>
</dbReference>
<protein>
    <submittedName>
        <fullName evidence="1">Spore coat protein</fullName>
    </submittedName>
</protein>
<reference evidence="1 2" key="1">
    <citation type="submission" date="2023-06" db="EMBL/GenBank/DDBJ databases">
        <title>Novel species in genus Planococcus.</title>
        <authorList>
            <person name="Ning S."/>
        </authorList>
    </citation>
    <scope>NUCLEOTIDE SEQUENCE [LARGE SCALE GENOMIC DNA]</scope>
    <source>
        <strain evidence="1 2">N028</strain>
    </source>
</reference>
<comment type="caution">
    <text evidence="1">The sequence shown here is derived from an EMBL/GenBank/DDBJ whole genome shotgun (WGS) entry which is preliminary data.</text>
</comment>
<dbReference type="InterPro" id="IPR012347">
    <property type="entry name" value="Ferritin-like"/>
</dbReference>
<dbReference type="Gene3D" id="1.20.1260.10">
    <property type="match status" value="1"/>
</dbReference>